<dbReference type="Gene3D" id="3.40.50.1110">
    <property type="entry name" value="SGNH hydrolase"/>
    <property type="match status" value="1"/>
</dbReference>
<dbReference type="Pfam" id="PF13472">
    <property type="entry name" value="Lipase_GDSL_2"/>
    <property type="match status" value="1"/>
</dbReference>
<accession>A0A328UGS6</accession>
<dbReference type="EMBL" id="QLYR01000001">
    <property type="protein sequence ID" value="RAQ30748.1"/>
    <property type="molecule type" value="Genomic_DNA"/>
</dbReference>
<evidence type="ECO:0000313" key="3">
    <source>
        <dbReference type="EMBL" id="RAQ30748.1"/>
    </source>
</evidence>
<protein>
    <recommendedName>
        <fullName evidence="2">SGNH hydrolase-type esterase domain-containing protein</fullName>
    </recommendedName>
</protein>
<dbReference type="AlphaFoldDB" id="A0A328UGS6"/>
<feature type="domain" description="SGNH hydrolase-type esterase" evidence="2">
    <location>
        <begin position="126"/>
        <end position="291"/>
    </location>
</feature>
<feature type="compositionally biased region" description="Low complexity" evidence="1">
    <location>
        <begin position="57"/>
        <end position="70"/>
    </location>
</feature>
<reference evidence="3 4" key="1">
    <citation type="submission" date="2018-06" db="EMBL/GenBank/DDBJ databases">
        <title>Noncontiguous genome sequence of Ruminococcaceae bacterium ASD2818.</title>
        <authorList>
            <person name="Chaplin A.V."/>
            <person name="Sokolova S.R."/>
            <person name="Kochetkova T.O."/>
            <person name="Goltsov A.Y."/>
            <person name="Trofimov D.Y."/>
            <person name="Efimov B.A."/>
        </authorList>
    </citation>
    <scope>NUCLEOTIDE SEQUENCE [LARGE SCALE GENOMIC DNA]</scope>
    <source>
        <strain evidence="3 4">ASD2818</strain>
    </source>
</reference>
<evidence type="ECO:0000259" key="2">
    <source>
        <dbReference type="Pfam" id="PF13472"/>
    </source>
</evidence>
<dbReference type="PROSITE" id="PS51257">
    <property type="entry name" value="PROKAR_LIPOPROTEIN"/>
    <property type="match status" value="1"/>
</dbReference>
<keyword evidence="4" id="KW-1185">Reference proteome</keyword>
<dbReference type="PANTHER" id="PTHR30383:SF5">
    <property type="entry name" value="SGNH HYDROLASE-TYPE ESTERASE DOMAIN-CONTAINING PROTEIN"/>
    <property type="match status" value="1"/>
</dbReference>
<organism evidence="3 4">
    <name type="scientific">Hydrogeniiclostridium mannosilyticum</name>
    <dbReference type="NCBI Taxonomy" id="2764322"/>
    <lineage>
        <taxon>Bacteria</taxon>
        <taxon>Bacillati</taxon>
        <taxon>Bacillota</taxon>
        <taxon>Clostridia</taxon>
        <taxon>Eubacteriales</taxon>
        <taxon>Acutalibacteraceae</taxon>
        <taxon>Hydrogeniiclostridium</taxon>
    </lineage>
</organism>
<dbReference type="InterPro" id="IPR051532">
    <property type="entry name" value="Ester_Hydrolysis_Enzymes"/>
</dbReference>
<evidence type="ECO:0000256" key="1">
    <source>
        <dbReference type="SAM" id="MobiDB-lite"/>
    </source>
</evidence>
<dbReference type="SUPFAM" id="SSF52266">
    <property type="entry name" value="SGNH hydrolase"/>
    <property type="match status" value="1"/>
</dbReference>
<gene>
    <name evidence="3" type="ORF">DPQ25_04510</name>
</gene>
<dbReference type="PANTHER" id="PTHR30383">
    <property type="entry name" value="THIOESTERASE 1/PROTEASE 1/LYSOPHOSPHOLIPASE L1"/>
    <property type="match status" value="1"/>
</dbReference>
<proteinExistence type="predicted"/>
<feature type="compositionally biased region" description="Low complexity" evidence="1">
    <location>
        <begin position="80"/>
        <end position="115"/>
    </location>
</feature>
<dbReference type="GO" id="GO:0004622">
    <property type="term" value="F:phosphatidylcholine lysophospholipase activity"/>
    <property type="evidence" value="ECO:0007669"/>
    <property type="project" value="TreeGrafter"/>
</dbReference>
<comment type="caution">
    <text evidence="3">The sequence shown here is derived from an EMBL/GenBank/DDBJ whole genome shotgun (WGS) entry which is preliminary data.</text>
</comment>
<feature type="region of interest" description="Disordered" evidence="1">
    <location>
        <begin position="57"/>
        <end position="115"/>
    </location>
</feature>
<dbReference type="InterPro" id="IPR013830">
    <property type="entry name" value="SGNH_hydro"/>
</dbReference>
<dbReference type="Proteomes" id="UP000249377">
    <property type="component" value="Unassembled WGS sequence"/>
</dbReference>
<evidence type="ECO:0000313" key="4">
    <source>
        <dbReference type="Proteomes" id="UP000249377"/>
    </source>
</evidence>
<name>A0A328UGS6_9FIRM</name>
<sequence length="306" mass="32426">MMSKNGGKPKYMKGEDGRKPLNKLLVIAGIGLGCCLLAVLGVLAVKAVFPPDSIVLSSSPAQESSQQPSSTVEEASSTDPVSSEPEEPSSAAEESRPVSSAEEPEAVPSASATAPVKQGDFSDALFIGDSRTEALNVYGVVQGASFLSNKGLAVNTIFTKASIRTGSGMATVADALRQEPQHKRVYIMLGINDLGWPSMETFTGNYSKLIDAVRSSQPNATIYVQSILPVSKKKSDSDPVINNANINRFNEQIQKMAEEKGAVYLEVNKALMDSAGALPAGAATDGIHPNVDYCRKWAEYLKANVK</sequence>
<dbReference type="InterPro" id="IPR036514">
    <property type="entry name" value="SGNH_hydro_sf"/>
</dbReference>